<protein>
    <submittedName>
        <fullName evidence="2">DUF2812 domain-containing protein</fullName>
    </submittedName>
</protein>
<evidence type="ECO:0000313" key="2">
    <source>
        <dbReference type="EMBL" id="QHI71210.1"/>
    </source>
</evidence>
<proteinExistence type="predicted"/>
<feature type="transmembrane region" description="Helical" evidence="1">
    <location>
        <begin position="203"/>
        <end position="221"/>
    </location>
</feature>
<dbReference type="KEGG" id="amic:Ami3637_01300"/>
<organism evidence="2 3">
    <name type="scientific">Aminipila terrae</name>
    <dbReference type="NCBI Taxonomy" id="2697030"/>
    <lineage>
        <taxon>Bacteria</taxon>
        <taxon>Bacillati</taxon>
        <taxon>Bacillota</taxon>
        <taxon>Clostridia</taxon>
        <taxon>Peptostreptococcales</taxon>
        <taxon>Anaerovoracaceae</taxon>
        <taxon>Aminipila</taxon>
    </lineage>
</organism>
<keyword evidence="1" id="KW-0472">Membrane</keyword>
<keyword evidence="1" id="KW-1133">Transmembrane helix</keyword>
<keyword evidence="3" id="KW-1185">Reference proteome</keyword>
<keyword evidence="1" id="KW-0812">Transmembrane</keyword>
<accession>A0A6P1M9C1</accession>
<feature type="transmembrane region" description="Helical" evidence="1">
    <location>
        <begin position="122"/>
        <end position="138"/>
    </location>
</feature>
<dbReference type="Proteomes" id="UP000463883">
    <property type="component" value="Chromosome"/>
</dbReference>
<dbReference type="RefSeq" id="WP_162360986.1">
    <property type="nucleotide sequence ID" value="NZ_CP047591.1"/>
</dbReference>
<sequence length="374" mass="44091">MADEQEKTLNWQSSLPMFRENELWLNDQASKGMIIKYFALDYACFVEDHSQNRTYKFVVISEKNAERQIRNIEHQGFIFVESYKEYYLFYTNRKYAYTQPRLDAEMTEFARKWFNWQLVRKYVGKLAAMLLFGLNLLLVRDVFLQGLMEISSIFSLSLLSIYMVKIINYLTECRSLIKNKKYYLTGESYVSYQISKKSHLNSILTITFCVLLGISILKYFYTENTHYPINEVRKVMPVVMMQNIEKDYNFNKEILPLQKTAGEENYATIRHTLLAPKQYMATQGVQYHFMNIHYYKVTIGTLAKPLARELCMDSIFIKSEDIKCIEYDDFDAVYISDDSWQKKVSVCKGKQVLSITYYGDRAIADILSEISKVL</sequence>
<gene>
    <name evidence="2" type="ORF">Ami3637_01300</name>
</gene>
<evidence type="ECO:0000256" key="1">
    <source>
        <dbReference type="SAM" id="Phobius"/>
    </source>
</evidence>
<dbReference type="EMBL" id="CP047591">
    <property type="protein sequence ID" value="QHI71210.1"/>
    <property type="molecule type" value="Genomic_DNA"/>
</dbReference>
<evidence type="ECO:0000313" key="3">
    <source>
        <dbReference type="Proteomes" id="UP000463883"/>
    </source>
</evidence>
<feature type="transmembrane region" description="Helical" evidence="1">
    <location>
        <begin position="150"/>
        <end position="171"/>
    </location>
</feature>
<dbReference type="AlphaFoldDB" id="A0A6P1M9C1"/>
<reference evidence="2 3" key="1">
    <citation type="submission" date="2020-01" db="EMBL/GenBank/DDBJ databases">
        <title>Genomic analysis of Aminipila sp. CBA3637.</title>
        <authorList>
            <person name="Kim Y.B."/>
            <person name="Roh S.W."/>
        </authorList>
    </citation>
    <scope>NUCLEOTIDE SEQUENCE [LARGE SCALE GENOMIC DNA]</scope>
    <source>
        <strain evidence="2 3">CBA3637</strain>
    </source>
</reference>
<name>A0A6P1M9C1_9FIRM</name>